<accession>A0AAV4ADY4</accession>
<keyword evidence="10" id="KW-1185">Reference proteome</keyword>
<evidence type="ECO:0000313" key="10">
    <source>
        <dbReference type="Proteomes" id="UP000735302"/>
    </source>
</evidence>
<evidence type="ECO:0000259" key="8">
    <source>
        <dbReference type="PROSITE" id="PS51987"/>
    </source>
</evidence>
<reference evidence="9 10" key="1">
    <citation type="journal article" date="2021" name="Elife">
        <title>Chloroplast acquisition without the gene transfer in kleptoplastic sea slugs, Plakobranchus ocellatus.</title>
        <authorList>
            <person name="Maeda T."/>
            <person name="Takahashi S."/>
            <person name="Yoshida T."/>
            <person name="Shimamura S."/>
            <person name="Takaki Y."/>
            <person name="Nagai Y."/>
            <person name="Toyoda A."/>
            <person name="Suzuki Y."/>
            <person name="Arimoto A."/>
            <person name="Ishii H."/>
            <person name="Satoh N."/>
            <person name="Nishiyama T."/>
            <person name="Hasebe M."/>
            <person name="Maruyama T."/>
            <person name="Minagawa J."/>
            <person name="Obokata J."/>
            <person name="Shigenobu S."/>
        </authorList>
    </citation>
    <scope>NUCLEOTIDE SEQUENCE [LARGE SCALE GENOMIC DNA]</scope>
</reference>
<dbReference type="InterPro" id="IPR008146">
    <property type="entry name" value="Gln_synth_cat_dom"/>
</dbReference>
<dbReference type="PANTHER" id="PTHR43407">
    <property type="entry name" value="GLUTAMINE SYNTHETASE"/>
    <property type="match status" value="1"/>
</dbReference>
<dbReference type="Proteomes" id="UP000735302">
    <property type="component" value="Unassembled WGS sequence"/>
</dbReference>
<dbReference type="Gene3D" id="3.30.590.10">
    <property type="entry name" value="Glutamine synthetase/guanido kinase, catalytic domain"/>
    <property type="match status" value="1"/>
</dbReference>
<comment type="similarity">
    <text evidence="1 6 7">Belongs to the glutamine synthetase family.</text>
</comment>
<dbReference type="PROSITE" id="PS51987">
    <property type="entry name" value="GS_CATALYTIC"/>
    <property type="match status" value="1"/>
</dbReference>
<gene>
    <name evidence="9" type="ORF">PoB_003289000</name>
</gene>
<feature type="domain" description="GS catalytic" evidence="8">
    <location>
        <begin position="41"/>
        <end position="368"/>
    </location>
</feature>
<dbReference type="GO" id="GO:0004356">
    <property type="term" value="F:glutamine synthetase activity"/>
    <property type="evidence" value="ECO:0007669"/>
    <property type="project" value="InterPro"/>
</dbReference>
<protein>
    <recommendedName>
        <fullName evidence="4">Lengsin</fullName>
    </recommendedName>
    <alternativeName>
        <fullName evidence="5">Glutamate-ammonia ligase domain-containing protein 1</fullName>
    </alternativeName>
</protein>
<evidence type="ECO:0000256" key="4">
    <source>
        <dbReference type="ARBA" id="ARBA00039404"/>
    </source>
</evidence>
<dbReference type="AlphaFoldDB" id="A0AAV4ADY4"/>
<dbReference type="EMBL" id="BLXT01003772">
    <property type="protein sequence ID" value="GFO06385.1"/>
    <property type="molecule type" value="Genomic_DNA"/>
</dbReference>
<proteinExistence type="inferred from homology"/>
<comment type="subunit">
    <text evidence="3">Dodecamer. Interacts with BFSP2 and VIM.</text>
</comment>
<name>A0AAV4ADY4_9GAST</name>
<dbReference type="PANTHER" id="PTHR43407:SF1">
    <property type="entry name" value="LENGSIN"/>
    <property type="match status" value="1"/>
</dbReference>
<organism evidence="9 10">
    <name type="scientific">Plakobranchus ocellatus</name>
    <dbReference type="NCBI Taxonomy" id="259542"/>
    <lineage>
        <taxon>Eukaryota</taxon>
        <taxon>Metazoa</taxon>
        <taxon>Spiralia</taxon>
        <taxon>Lophotrochozoa</taxon>
        <taxon>Mollusca</taxon>
        <taxon>Gastropoda</taxon>
        <taxon>Heterobranchia</taxon>
        <taxon>Euthyneura</taxon>
        <taxon>Panpulmonata</taxon>
        <taxon>Sacoglossa</taxon>
        <taxon>Placobranchoidea</taxon>
        <taxon>Plakobranchidae</taxon>
        <taxon>Plakobranchus</taxon>
    </lineage>
</organism>
<dbReference type="SMART" id="SM01230">
    <property type="entry name" value="Gln-synt_C"/>
    <property type="match status" value="1"/>
</dbReference>
<dbReference type="SUPFAM" id="SSF55931">
    <property type="entry name" value="Glutamine synthetase/guanido kinase"/>
    <property type="match status" value="1"/>
</dbReference>
<evidence type="ECO:0000256" key="2">
    <source>
        <dbReference type="ARBA" id="ARBA00037583"/>
    </source>
</evidence>
<evidence type="ECO:0000313" key="9">
    <source>
        <dbReference type="EMBL" id="GFO06385.1"/>
    </source>
</evidence>
<dbReference type="Pfam" id="PF00120">
    <property type="entry name" value="Gln-synt_C"/>
    <property type="match status" value="1"/>
</dbReference>
<dbReference type="GO" id="GO:0005737">
    <property type="term" value="C:cytoplasm"/>
    <property type="evidence" value="ECO:0007669"/>
    <property type="project" value="TreeGrafter"/>
</dbReference>
<evidence type="ECO:0000256" key="1">
    <source>
        <dbReference type="ARBA" id="ARBA00009897"/>
    </source>
</evidence>
<dbReference type="InterPro" id="IPR014746">
    <property type="entry name" value="Gln_synth/guanido_kin_cat_dom"/>
</dbReference>
<evidence type="ECO:0000256" key="7">
    <source>
        <dbReference type="RuleBase" id="RU000384"/>
    </source>
</evidence>
<evidence type="ECO:0000256" key="6">
    <source>
        <dbReference type="PROSITE-ProRule" id="PRU01331"/>
    </source>
</evidence>
<evidence type="ECO:0000256" key="5">
    <source>
        <dbReference type="ARBA" id="ARBA00042675"/>
    </source>
</evidence>
<comment type="function">
    <text evidence="2">May act as a component of the cytoskeleton or as a chaperone for the reorganization of intermediate filament proteins during terminal differentiation in the lens. Does not seem to have enzymatic activity.</text>
</comment>
<sequence>MSLFDDLKSQLRSSCSAALRLKLPNDAANVSDLPTQDSGDPRQATLALLEQLHSEFGLKIKSSFEAEFGIRDSKTDQPFVNNTKWASTAIMQCAQDVVLEMVKSVTEIGVKIDTLMPQLGDGQYEVTFDVTEGIKAADMTVDFRTASYVYLKMKGYNAEFMACVRPNVGLCNSLHHNFSLWDAVGRNVFVDPEDPNQLSEFGRHWLAGLVKHAPGMTALSSPTINCYRRLRSVGAPLHANWALENRGTAFRVRIEPAGNVYIKNRLPSSACNPYLVLASTLAAGMDGVRRKLPLPQPRDENIKLPETLEKALEQLETDTLLKEAISPKLVELFIDNKRKFEILEFHTFGELSDEEMLLKEKEYYYDYC</sequence>
<comment type="caution">
    <text evidence="9">The sequence shown here is derived from an EMBL/GenBank/DDBJ whole genome shotgun (WGS) entry which is preliminary data.</text>
</comment>
<dbReference type="GO" id="GO:0016020">
    <property type="term" value="C:membrane"/>
    <property type="evidence" value="ECO:0007669"/>
    <property type="project" value="TreeGrafter"/>
</dbReference>
<evidence type="ECO:0000256" key="3">
    <source>
        <dbReference type="ARBA" id="ARBA00038790"/>
    </source>
</evidence>